<name>A0A1M6TRF7_9BACL</name>
<organism evidence="2 3">
    <name type="scientific">Alicyclobacillus tolerans</name>
    <dbReference type="NCBI Taxonomy" id="90970"/>
    <lineage>
        <taxon>Bacteria</taxon>
        <taxon>Bacillati</taxon>
        <taxon>Bacillota</taxon>
        <taxon>Bacilli</taxon>
        <taxon>Bacillales</taxon>
        <taxon>Alicyclobacillaceae</taxon>
        <taxon>Alicyclobacillus</taxon>
    </lineage>
</organism>
<keyword evidence="3" id="KW-1185">Reference proteome</keyword>
<sequence length="79" mass="9080">MDDEIKEFLAEVEDHIRYDIHEVSNQLKDMQIEVNILKQQVSNLEKIIRIVDEHVAGGLSGIRIDVALMKDELEKQGGH</sequence>
<evidence type="ECO:0000313" key="2">
    <source>
        <dbReference type="EMBL" id="SHK59483.1"/>
    </source>
</evidence>
<accession>A0A1M6TRF7</accession>
<protein>
    <submittedName>
        <fullName evidence="2">Uncharacterized protein</fullName>
    </submittedName>
</protein>
<evidence type="ECO:0000313" key="3">
    <source>
        <dbReference type="Proteomes" id="UP000184016"/>
    </source>
</evidence>
<proteinExistence type="predicted"/>
<evidence type="ECO:0000256" key="1">
    <source>
        <dbReference type="SAM" id="Coils"/>
    </source>
</evidence>
<feature type="coiled-coil region" evidence="1">
    <location>
        <begin position="20"/>
        <end position="47"/>
    </location>
</feature>
<dbReference type="RefSeq" id="WP_072874532.1">
    <property type="nucleotide sequence ID" value="NZ_FRAF01000017.1"/>
</dbReference>
<dbReference type="EMBL" id="FRAF01000017">
    <property type="protein sequence ID" value="SHK59483.1"/>
    <property type="molecule type" value="Genomic_DNA"/>
</dbReference>
<reference evidence="3" key="1">
    <citation type="submission" date="2016-11" db="EMBL/GenBank/DDBJ databases">
        <authorList>
            <person name="Varghese N."/>
            <person name="Submissions S."/>
        </authorList>
    </citation>
    <scope>NUCLEOTIDE SEQUENCE [LARGE SCALE GENOMIC DNA]</scope>
    <source>
        <strain evidence="3">USBA-503</strain>
    </source>
</reference>
<dbReference type="AlphaFoldDB" id="A0A1M6TRF7"/>
<keyword evidence="1" id="KW-0175">Coiled coil</keyword>
<dbReference type="Proteomes" id="UP000184016">
    <property type="component" value="Unassembled WGS sequence"/>
</dbReference>
<gene>
    <name evidence="2" type="ORF">SAMN05443507_11752</name>
</gene>